<reference evidence="1 2" key="1">
    <citation type="submission" date="2016-06" db="EMBL/GenBank/DDBJ databases">
        <authorList>
            <person name="Kjaerup R.B."/>
            <person name="Dalgaard T.S."/>
            <person name="Juul-Madsen H.R."/>
        </authorList>
    </citation>
    <scope>NUCLEOTIDE SEQUENCE [LARGE SCALE GENOMIC DNA]</scope>
    <source>
        <strain evidence="1 2">DSM 45626</strain>
    </source>
</reference>
<accession>A0A1C4WUP1</accession>
<dbReference type="SUPFAM" id="SSF47789">
    <property type="entry name" value="C-terminal domain of RNA polymerase alpha subunit"/>
    <property type="match status" value="1"/>
</dbReference>
<name>A0A1C4WUP1_9ACTN</name>
<protein>
    <submittedName>
        <fullName evidence="1">Helix-hairpin-helix domain-containing protein</fullName>
    </submittedName>
</protein>
<gene>
    <name evidence="1" type="ORF">GA0070558_118119</name>
</gene>
<proteinExistence type="predicted"/>
<organism evidence="1 2">
    <name type="scientific">Micromonospora haikouensis</name>
    <dbReference type="NCBI Taxonomy" id="686309"/>
    <lineage>
        <taxon>Bacteria</taxon>
        <taxon>Bacillati</taxon>
        <taxon>Actinomycetota</taxon>
        <taxon>Actinomycetes</taxon>
        <taxon>Micromonosporales</taxon>
        <taxon>Micromonosporaceae</taxon>
        <taxon>Micromonospora</taxon>
    </lineage>
</organism>
<dbReference type="EMBL" id="FMCW01000018">
    <property type="protein sequence ID" value="SCE99957.1"/>
    <property type="molecule type" value="Genomic_DNA"/>
</dbReference>
<dbReference type="RefSeq" id="WP_077937498.1">
    <property type="nucleotide sequence ID" value="NZ_CBDREH010000002.1"/>
</dbReference>
<dbReference type="Gene3D" id="1.10.150.20">
    <property type="entry name" value="5' to 3' exonuclease, C-terminal subdomain"/>
    <property type="match status" value="1"/>
</dbReference>
<evidence type="ECO:0000313" key="2">
    <source>
        <dbReference type="Proteomes" id="UP000199375"/>
    </source>
</evidence>
<dbReference type="AlphaFoldDB" id="A0A1C4WUP1"/>
<evidence type="ECO:0000313" key="1">
    <source>
        <dbReference type="EMBL" id="SCE99957.1"/>
    </source>
</evidence>
<sequence>MTSALDALPRIGAPATRALNNAGYTTLRELAGVPRAELARLHGMGPKALGIIQHSLEEHNLSLG</sequence>
<dbReference type="Proteomes" id="UP000199375">
    <property type="component" value="Unassembled WGS sequence"/>
</dbReference>